<evidence type="ECO:0008006" key="5">
    <source>
        <dbReference type="Google" id="ProtNLM"/>
    </source>
</evidence>
<sequence length="772" mass="85293">MRQSWISRFTSKRLWPRFGALVALALAASVGHAQSASADTSSGDPPDRVARLAYLAGDVGFLPAGASDWSEASVNRPLTRGDRLTAAGNARAELELDHASLRLDRDTDVGVLQLDDRLAQLELTRGTLNLSVRSLGQDESYEVDTPNVAVVVSSPGVFRIDVDDRTGTTEITALDGQATVYGENDASRRVIGGHRYRFDDSSLAQVAESYAGSQDAFDLWCADRDERYARAGSRQYVSEDVIGYEDLDHYGRWQSDDSYGQVWYPAYVASDWAPYRDGHWAYVAPWGWTWIDDAPWGFAPYHYGRWINVGGRWGWIPGPRELRAVYAPALVAFVGGSGWSVSVGAGAPIGWFPLGPGDFYNPWYHVSADYYRRVNRHNLRWDRHHDDRDGFERYFNERYRRYREGRDPDEHYANRHAPHGITAVSRDAFVQARQVEGHRLRIDPEHLRTAPVLGHGVQVTPVRASYAGARTERGRAAPEGRFDRPVVSHRAPPAVANRANAPRGDNATPSGDLANRFPMARGRPDAALPERTMVMPSSRFVRGRQMPDEAGAMPARRVEAGPATADASRFPQARGRPDSAPRERALAMPSSRFVHGRSGPDESNAPPARGGTLPSVPRFVRAGQLPAATPAPTPTPSYRYAGPREGPRPATLPATPRFIPAENRAAPAWRAPQGEPQVVRAPSPRSSEPAMERRFEPRFESRQAPMAPAARPMVQAPREAMPAPQPMPRRFEAPAPRAAPQAAPQAQSEPRRVAPRKTDDNANPGATRFQHR</sequence>
<feature type="signal peptide" evidence="2">
    <location>
        <begin position="1"/>
        <end position="38"/>
    </location>
</feature>
<organism evidence="3 4">
    <name type="scientific">Dyella ginsengisoli</name>
    <dbReference type="NCBI Taxonomy" id="363848"/>
    <lineage>
        <taxon>Bacteria</taxon>
        <taxon>Pseudomonadati</taxon>
        <taxon>Pseudomonadota</taxon>
        <taxon>Gammaproteobacteria</taxon>
        <taxon>Lysobacterales</taxon>
        <taxon>Rhodanobacteraceae</taxon>
        <taxon>Dyella</taxon>
    </lineage>
</organism>
<dbReference type="InterPro" id="IPR046535">
    <property type="entry name" value="DUF6600"/>
</dbReference>
<feature type="region of interest" description="Disordered" evidence="1">
    <location>
        <begin position="554"/>
        <end position="655"/>
    </location>
</feature>
<reference evidence="3 4" key="1">
    <citation type="submission" date="2020-10" db="EMBL/GenBank/DDBJ databases">
        <title>Phylogeny of dyella-like bacteria.</title>
        <authorList>
            <person name="Fu J."/>
        </authorList>
    </citation>
    <scope>NUCLEOTIDE SEQUENCE [LARGE SCALE GENOMIC DNA]</scope>
    <source>
        <strain evidence="3 4">Gsoil3046</strain>
    </source>
</reference>
<feature type="compositionally biased region" description="Basic and acidic residues" evidence="1">
    <location>
        <begin position="690"/>
        <end position="701"/>
    </location>
</feature>
<proteinExistence type="predicted"/>
<dbReference type="Pfam" id="PF20245">
    <property type="entry name" value="DUF6600"/>
    <property type="match status" value="1"/>
</dbReference>
<feature type="compositionally biased region" description="Low complexity" evidence="1">
    <location>
        <begin position="733"/>
        <end position="748"/>
    </location>
</feature>
<evidence type="ECO:0000313" key="4">
    <source>
        <dbReference type="Proteomes" id="UP001620460"/>
    </source>
</evidence>
<gene>
    <name evidence="3" type="ORF">ISP17_03315</name>
</gene>
<protein>
    <recommendedName>
        <fullName evidence="5">FecR protein domain-containing protein</fullName>
    </recommendedName>
</protein>
<dbReference type="EMBL" id="JADIKM010000001">
    <property type="protein sequence ID" value="MFK2902979.1"/>
    <property type="molecule type" value="Genomic_DNA"/>
</dbReference>
<keyword evidence="2" id="KW-0732">Signal</keyword>
<dbReference type="PANTHER" id="PTHR38731:SF3">
    <property type="entry name" value="BLL6125 PROTEIN"/>
    <property type="match status" value="1"/>
</dbReference>
<evidence type="ECO:0000256" key="1">
    <source>
        <dbReference type="SAM" id="MobiDB-lite"/>
    </source>
</evidence>
<keyword evidence="4" id="KW-1185">Reference proteome</keyword>
<dbReference type="PANTHER" id="PTHR38731">
    <property type="entry name" value="LIPL45-RELATED LIPOPROTEIN-RELATED"/>
    <property type="match status" value="1"/>
</dbReference>
<evidence type="ECO:0000256" key="2">
    <source>
        <dbReference type="SAM" id="SignalP"/>
    </source>
</evidence>
<feature type="compositionally biased region" description="Basic and acidic residues" evidence="1">
    <location>
        <begin position="749"/>
        <end position="760"/>
    </location>
</feature>
<feature type="compositionally biased region" description="Low complexity" evidence="1">
    <location>
        <begin position="702"/>
        <end position="718"/>
    </location>
</feature>
<evidence type="ECO:0000313" key="3">
    <source>
        <dbReference type="EMBL" id="MFK2902979.1"/>
    </source>
</evidence>
<comment type="caution">
    <text evidence="3">The sequence shown here is derived from an EMBL/GenBank/DDBJ whole genome shotgun (WGS) entry which is preliminary data.</text>
</comment>
<accession>A0ABW8JRA1</accession>
<feature type="region of interest" description="Disordered" evidence="1">
    <location>
        <begin position="670"/>
        <end position="772"/>
    </location>
</feature>
<name>A0ABW8JRA1_9GAMM</name>
<dbReference type="Proteomes" id="UP001620460">
    <property type="component" value="Unassembled WGS sequence"/>
</dbReference>
<feature type="region of interest" description="Disordered" evidence="1">
    <location>
        <begin position="496"/>
        <end position="523"/>
    </location>
</feature>
<feature type="compositionally biased region" description="Basic and acidic residues" evidence="1">
    <location>
        <begin position="575"/>
        <end position="585"/>
    </location>
</feature>
<dbReference type="RefSeq" id="WP_404630092.1">
    <property type="nucleotide sequence ID" value="NZ_JADIKM010000001.1"/>
</dbReference>
<feature type="chain" id="PRO_5046953270" description="FecR protein domain-containing protein" evidence="2">
    <location>
        <begin position="39"/>
        <end position="772"/>
    </location>
</feature>